<feature type="region of interest" description="Disordered" evidence="3">
    <location>
        <begin position="1025"/>
        <end position="1054"/>
    </location>
</feature>
<feature type="region of interest" description="Disordered" evidence="3">
    <location>
        <begin position="1370"/>
        <end position="1392"/>
    </location>
</feature>
<feature type="region of interest" description="Disordered" evidence="3">
    <location>
        <begin position="1997"/>
        <end position="2016"/>
    </location>
</feature>
<dbReference type="GO" id="GO:0036449">
    <property type="term" value="C:microtubule minus-end"/>
    <property type="evidence" value="ECO:0007669"/>
    <property type="project" value="TreeGrafter"/>
</dbReference>
<dbReference type="PROSITE" id="PS51508">
    <property type="entry name" value="CKK"/>
    <property type="match status" value="1"/>
</dbReference>
<feature type="region of interest" description="Disordered" evidence="3">
    <location>
        <begin position="1436"/>
        <end position="1474"/>
    </location>
</feature>
<reference evidence="5" key="1">
    <citation type="journal article" date="2023" name="G3 (Bethesda)">
        <title>Whole genome assembly and annotation of the endangered Caribbean coral Acropora cervicornis.</title>
        <authorList>
            <person name="Selwyn J.D."/>
            <person name="Vollmer S.V."/>
        </authorList>
    </citation>
    <scope>NUCLEOTIDE SEQUENCE</scope>
    <source>
        <strain evidence="5">K2</strain>
    </source>
</reference>
<dbReference type="Pfam" id="PF17095">
    <property type="entry name" value="CAMSAP_CC1"/>
    <property type="match status" value="1"/>
</dbReference>
<feature type="coiled-coil region" evidence="2">
    <location>
        <begin position="1537"/>
        <end position="1568"/>
    </location>
</feature>
<gene>
    <name evidence="5" type="ORF">P5673_027711</name>
</gene>
<feature type="region of interest" description="Disordered" evidence="3">
    <location>
        <begin position="1510"/>
        <end position="1530"/>
    </location>
</feature>
<feature type="compositionally biased region" description="Acidic residues" evidence="3">
    <location>
        <begin position="1519"/>
        <end position="1530"/>
    </location>
</feature>
<feature type="region of interest" description="Disordered" evidence="3">
    <location>
        <begin position="1598"/>
        <end position="1703"/>
    </location>
</feature>
<dbReference type="GO" id="GO:0030507">
    <property type="term" value="F:spectrin binding"/>
    <property type="evidence" value="ECO:0007669"/>
    <property type="project" value="InterPro"/>
</dbReference>
<feature type="compositionally biased region" description="Basic and acidic residues" evidence="3">
    <location>
        <begin position="1768"/>
        <end position="1808"/>
    </location>
</feature>
<dbReference type="SMART" id="SM01051">
    <property type="entry name" value="CAMSAP_CKK"/>
    <property type="match status" value="1"/>
</dbReference>
<dbReference type="SUPFAM" id="SSF50346">
    <property type="entry name" value="PRC-barrel domain"/>
    <property type="match status" value="1"/>
</dbReference>
<feature type="region of interest" description="Disordered" evidence="3">
    <location>
        <begin position="1725"/>
        <end position="1808"/>
    </location>
</feature>
<evidence type="ECO:0000313" key="6">
    <source>
        <dbReference type="Proteomes" id="UP001249851"/>
    </source>
</evidence>
<dbReference type="EMBL" id="JARQWQ010000097">
    <property type="protein sequence ID" value="KAK2551519.1"/>
    <property type="molecule type" value="Genomic_DNA"/>
</dbReference>
<keyword evidence="6" id="KW-1185">Reference proteome</keyword>
<dbReference type="GO" id="GO:0031175">
    <property type="term" value="P:neuron projection development"/>
    <property type="evidence" value="ECO:0007669"/>
    <property type="project" value="InterPro"/>
</dbReference>
<feature type="region of interest" description="Disordered" evidence="3">
    <location>
        <begin position="437"/>
        <end position="468"/>
    </location>
</feature>
<dbReference type="InterPro" id="IPR014797">
    <property type="entry name" value="CKK_CAMSAP"/>
</dbReference>
<dbReference type="GO" id="GO:0005516">
    <property type="term" value="F:calmodulin binding"/>
    <property type="evidence" value="ECO:0007669"/>
    <property type="project" value="InterPro"/>
</dbReference>
<dbReference type="InterPro" id="IPR032940">
    <property type="entry name" value="CAMSAP"/>
</dbReference>
<evidence type="ECO:0000256" key="2">
    <source>
        <dbReference type="SAM" id="Coils"/>
    </source>
</evidence>
<dbReference type="GO" id="GO:0007026">
    <property type="term" value="P:negative regulation of microtubule depolymerization"/>
    <property type="evidence" value="ECO:0007669"/>
    <property type="project" value="TreeGrafter"/>
</dbReference>
<name>A0AAD9PYR2_ACRCE</name>
<dbReference type="Pfam" id="PF08683">
    <property type="entry name" value="CAMSAP_CKK"/>
    <property type="match status" value="1"/>
</dbReference>
<keyword evidence="1" id="KW-0493">Microtubule</keyword>
<reference evidence="5" key="2">
    <citation type="journal article" date="2023" name="Science">
        <title>Genomic signatures of disease resistance in endangered staghorn corals.</title>
        <authorList>
            <person name="Vollmer S.V."/>
            <person name="Selwyn J.D."/>
            <person name="Despard B.A."/>
            <person name="Roesel C.L."/>
        </authorList>
    </citation>
    <scope>NUCLEOTIDE SEQUENCE</scope>
    <source>
        <strain evidence="5">K2</strain>
    </source>
</reference>
<feature type="region of interest" description="Disordered" evidence="3">
    <location>
        <begin position="306"/>
        <end position="327"/>
    </location>
</feature>
<comment type="domain">
    <text evidence="1">The CKK domain binds microtubules.</text>
</comment>
<feature type="compositionally biased region" description="Basic residues" evidence="3">
    <location>
        <begin position="1372"/>
        <end position="1390"/>
    </location>
</feature>
<feature type="domain" description="CKK" evidence="4">
    <location>
        <begin position="1885"/>
        <end position="2016"/>
    </location>
</feature>
<evidence type="ECO:0000256" key="3">
    <source>
        <dbReference type="SAM" id="MobiDB-lite"/>
    </source>
</evidence>
<dbReference type="PANTHER" id="PTHR21595:SF0">
    <property type="entry name" value="PATRONIN"/>
    <property type="match status" value="1"/>
</dbReference>
<organism evidence="5 6">
    <name type="scientific">Acropora cervicornis</name>
    <name type="common">Staghorn coral</name>
    <dbReference type="NCBI Taxonomy" id="6130"/>
    <lineage>
        <taxon>Eukaryota</taxon>
        <taxon>Metazoa</taxon>
        <taxon>Cnidaria</taxon>
        <taxon>Anthozoa</taxon>
        <taxon>Hexacorallia</taxon>
        <taxon>Scleractinia</taxon>
        <taxon>Astrocoeniina</taxon>
        <taxon>Acroporidae</taxon>
        <taxon>Acropora</taxon>
    </lineage>
</organism>
<dbReference type="Gene3D" id="3.10.20.360">
    <property type="entry name" value="CKK domain"/>
    <property type="match status" value="1"/>
</dbReference>
<dbReference type="GO" id="GO:0031122">
    <property type="term" value="P:cytoplasmic microtubule organization"/>
    <property type="evidence" value="ECO:0007669"/>
    <property type="project" value="TreeGrafter"/>
</dbReference>
<accession>A0AAD9PYR2</accession>
<feature type="compositionally biased region" description="Basic and acidic residues" evidence="3">
    <location>
        <begin position="1639"/>
        <end position="1662"/>
    </location>
</feature>
<dbReference type="GO" id="GO:0051011">
    <property type="term" value="F:microtubule minus-end binding"/>
    <property type="evidence" value="ECO:0007669"/>
    <property type="project" value="TreeGrafter"/>
</dbReference>
<dbReference type="InterPro" id="IPR031372">
    <property type="entry name" value="CAMSAP_CC1"/>
</dbReference>
<comment type="similarity">
    <text evidence="1">Belongs to the CAMSAP1 family.</text>
</comment>
<feature type="compositionally biased region" description="Polar residues" evidence="3">
    <location>
        <begin position="1625"/>
        <end position="1638"/>
    </location>
</feature>
<dbReference type="InterPro" id="IPR011033">
    <property type="entry name" value="PRC_barrel-like_sf"/>
</dbReference>
<evidence type="ECO:0000313" key="5">
    <source>
        <dbReference type="EMBL" id="KAK2551519.1"/>
    </source>
</evidence>
<evidence type="ECO:0000259" key="4">
    <source>
        <dbReference type="PROSITE" id="PS51508"/>
    </source>
</evidence>
<proteinExistence type="inferred from homology"/>
<dbReference type="Proteomes" id="UP001249851">
    <property type="component" value="Unassembled WGS sequence"/>
</dbReference>
<evidence type="ECO:0000256" key="1">
    <source>
        <dbReference type="PROSITE-ProRule" id="PRU00841"/>
    </source>
</evidence>
<feature type="compositionally biased region" description="Basic and acidic residues" evidence="3">
    <location>
        <begin position="438"/>
        <end position="447"/>
    </location>
</feature>
<keyword evidence="2" id="KW-0175">Coiled coil</keyword>
<protein>
    <submittedName>
        <fullName evidence="5">Calmodulin-regulated spectrin-associated protein 1</fullName>
    </submittedName>
</protein>
<comment type="caution">
    <text evidence="5">The sequence shown here is derived from an EMBL/GenBank/DDBJ whole genome shotgun (WGS) entry which is preliminary data.</text>
</comment>
<sequence>MDTSSTFSDQDTRTGRGIRERIAALSAASGVSRLGVTPNKEDSQIHDTSCDEDVKQEPKMVCEKGVAFSVEFQEASKPCPPPRLMSRIRTKELEKTTTGRENLYNEGVKTVNDPKDGPLKNRKVDLISDSNCGVVTNRENEALGVVQSRELEVTKNKSLAFELSFNNEPRSKRLKDKERVLLRSPFKTSKVWANTENQKQLKSNVNPTQSLHAKALDGDKNAICAESVSLKENDIRDVLCCDLKGGSAEKEMRDESVFENIACSPHAIHAEDGMDDEATSQQPIGASDRKTYEVVRNNESSLDFTLSGQQLSSNSEEEQKQQKRNTFTLDSVPRLIDDASEKVMMLQKVSNEAPDEKYWEASKTPEQNSMQLQKRSTFTLESVNQEGFQIAAVGERSTLNKPFSVPGQTEGKCTLRSLSRSVQDTSPCQVEVTNVLDDLAHNEESKQRNTNSGEEESDETSPTKRSTFTLETISLEIDNAIEKCFPSEIARHETGSDHHLESTEKRSTYTLDPVSHALQNGIEKGLPACQVLSQLAQQDPSSLCVSASERERTRRGTFTLDDVSQSLEKGQSMGVPVDEVLGQLLNQEKEETLNACGNVEFPPKRGTFPLDSVSQNLEEAEAKGIQTAEALCRLASDDKCQFGDGVSAEAVDHQRLSQKRETYTLNKVSNAIEEAIEKGIAVCLTLDHLAQEVRGNDITTSGRCARDLGETDSHAQYSDQRDEYEASFEDALEKLEDCVSVENEEAFSTSSLQPRDRGTYDLNEVSASLLSDAKAGVPVVETLDHLSRKGNASEKSRTCEQNRGTYTLGEVSRSLETASERGIPVIEALRDLTKDTSATKIETNEHKRGTYTLDEVSKSLEHAKQTGIPIIEALESLAREKRKSPLRLKIPDRGTYTLDEVSVTLEKAQQRGLPVVDALGHMTMHKDIPIRQSPDAVHRRQGKLVNRKTYALASPLETIGEGTKLRLYDGNQRQMMSPLSFHIKSKDTTATETKVSEDKAGIVQKLDFLTSACELLLKANAKEMAKEHDQSRSTGTDVTKLGNVEADCDQSQTDRNTYPLENVALTLEDAKEKGIPVLDSLGQVASTAEFRTNQMRTNTTFLNSESDVEQTTNESKQDRLTHSLENVSRTLEDAQKAGIPVIQTLDQLANELAEFSLTTMSASPWIPSLREDNTKRKRFSETAIGERLKSSTQATQLGSLYPPPIRKAYSLEDVANAVKHAFKSGTSLTDILDSIEFEKPVEPVSSSTDVRPRSVDSGFISSFSDNDISLQSVGSPYNRSNNYVFDGSNDDLAVANVVSSELRATGISCEANSWHDNVDQNENRRTFTFDHVTDLSRGLPVIESLGKSCNTSEENTGSKDLSMQCTIPLSSKPRRKLSPSKPIRHIPKKPKPLESKTDSFFIEFYNSDTLERPVPINDATSDGESKIDFSDTTTSFVNENQTSDSDLEPTKDPNIVGPKSEAPTLVSSSTPYRGRATWRPSGRVLDQIASLMDAAEDCGIPPADVLNQVNMPCESSGGEIEESQDEIEEDPALTSQLALLRMQLKEKRRQIEEEKRRTQVECEDQHRRLRQTAFWYVMGKTQGSEECSSLPSNQLTAVKTNSQDKPRNPLAEFPDQASPPIAWSSPANSPLPSAVTQPRSDDQQFETREFRLSDHPPVDIENIRPSSQPVVEPNSRPTPVPPHPSSHDPAASRNAASTRKCWNVESGTKVTPVRLARRDMAVMNVDTNDEALTPESGTKEESEAGSASKKGLAMFIGDNLETQGLTPDQEKKREKFLRMRQKKQEEDRTRKEAELEKKRKREEKQREKEILKKMEQESIRREKLERERTEQELRMKEAQATRVPESFGTYRRAGPWQHAYDTSDDANVYLEPSHQQPSGFADFSGPQCYVKPSGKSNRKIIVNAISYVCLSGTVNQEQKEKCLQAISECDGHHFMILFKDGLKFRSIYIHNLDNDQVNFLAKYNSGGKEFTKIPSKTISLSVDGFAMQKSCWNTGKPVVASKTSSNFKRPPRPSQR</sequence>
<dbReference type="PANTHER" id="PTHR21595">
    <property type="entry name" value="PATRONIN"/>
    <property type="match status" value="1"/>
</dbReference>
<dbReference type="InterPro" id="IPR038209">
    <property type="entry name" value="CKK_dom_sf"/>
</dbReference>